<dbReference type="InterPro" id="IPR002547">
    <property type="entry name" value="tRNA-bd_dom"/>
</dbReference>
<accession>A0A1I7JAF6</accession>
<dbReference type="PROSITE" id="PS50886">
    <property type="entry name" value="TRBD"/>
    <property type="match status" value="1"/>
</dbReference>
<dbReference type="Pfam" id="PF03483">
    <property type="entry name" value="B3_4"/>
    <property type="match status" value="1"/>
</dbReference>
<dbReference type="FunFam" id="2.40.50.140:FF:000045">
    <property type="entry name" value="Phenylalanine--tRNA ligase beta subunit"/>
    <property type="match status" value="1"/>
</dbReference>
<dbReference type="GO" id="GO:0000049">
    <property type="term" value="F:tRNA binding"/>
    <property type="evidence" value="ECO:0007669"/>
    <property type="project" value="UniProtKB-UniRule"/>
</dbReference>
<dbReference type="SMART" id="SM00873">
    <property type="entry name" value="B3_4"/>
    <property type="match status" value="1"/>
</dbReference>
<dbReference type="GO" id="GO:0004826">
    <property type="term" value="F:phenylalanine-tRNA ligase activity"/>
    <property type="evidence" value="ECO:0007669"/>
    <property type="project" value="UniProtKB-UniRule"/>
</dbReference>
<dbReference type="Gene3D" id="3.30.930.10">
    <property type="entry name" value="Bira Bifunctional Protein, Domain 2"/>
    <property type="match status" value="1"/>
</dbReference>
<dbReference type="GO" id="GO:0009328">
    <property type="term" value="C:phenylalanine-tRNA ligase complex"/>
    <property type="evidence" value="ECO:0007669"/>
    <property type="project" value="TreeGrafter"/>
</dbReference>
<evidence type="ECO:0000256" key="6">
    <source>
        <dbReference type="ARBA" id="ARBA00022598"/>
    </source>
</evidence>
<keyword evidence="6 15" id="KW-0436">Ligase</keyword>
<keyword evidence="13 15" id="KW-0030">Aminoacyl-tRNA synthetase</keyword>
<evidence type="ECO:0000256" key="2">
    <source>
        <dbReference type="ARBA" id="ARBA00008653"/>
    </source>
</evidence>
<dbReference type="InterPro" id="IPR005147">
    <property type="entry name" value="tRNA_synthase_B5-dom"/>
</dbReference>
<dbReference type="InterPro" id="IPR004532">
    <property type="entry name" value="Phe-tRNA-ligase_IIc_bsu_bact"/>
</dbReference>
<keyword evidence="5 16" id="KW-0820">tRNA-binding</keyword>
<dbReference type="AlphaFoldDB" id="A0A1I7JAF6"/>
<feature type="binding site" evidence="15">
    <location>
        <position position="463"/>
    </location>
    <ligand>
        <name>Mg(2+)</name>
        <dbReference type="ChEBI" id="CHEBI:18420"/>
        <note>shared with alpha subunit</note>
    </ligand>
</feature>
<dbReference type="InterPro" id="IPR036690">
    <property type="entry name" value="Fdx_antiC-bd_sf"/>
</dbReference>
<dbReference type="Pfam" id="PF03484">
    <property type="entry name" value="B5"/>
    <property type="match status" value="1"/>
</dbReference>
<comment type="similarity">
    <text evidence="2 15">Belongs to the phenylalanyl-tRNA synthetase beta subunit family. Type 1 subfamily.</text>
</comment>
<evidence type="ECO:0000259" key="17">
    <source>
        <dbReference type="PROSITE" id="PS50886"/>
    </source>
</evidence>
<dbReference type="Proteomes" id="UP000183926">
    <property type="component" value="Unassembled WGS sequence"/>
</dbReference>
<comment type="subunit">
    <text evidence="3 15">Tetramer of two alpha and two beta subunits.</text>
</comment>
<evidence type="ECO:0000259" key="19">
    <source>
        <dbReference type="PROSITE" id="PS51483"/>
    </source>
</evidence>
<feature type="domain" description="TRNA-binding" evidence="17">
    <location>
        <begin position="39"/>
        <end position="149"/>
    </location>
</feature>
<evidence type="ECO:0000256" key="4">
    <source>
        <dbReference type="ARBA" id="ARBA00022490"/>
    </source>
</evidence>
<dbReference type="GO" id="GO:0000287">
    <property type="term" value="F:magnesium ion binding"/>
    <property type="evidence" value="ECO:0007669"/>
    <property type="project" value="UniProtKB-UniRule"/>
</dbReference>
<dbReference type="NCBIfam" id="NF045760">
    <property type="entry name" value="YtpR"/>
    <property type="match status" value="1"/>
</dbReference>
<dbReference type="Gene3D" id="3.30.56.10">
    <property type="match status" value="2"/>
</dbReference>
<dbReference type="InterPro" id="IPR005121">
    <property type="entry name" value="Fdx_antiC-bd"/>
</dbReference>
<dbReference type="InterPro" id="IPR009061">
    <property type="entry name" value="DNA-bd_dom_put_sf"/>
</dbReference>
<dbReference type="PROSITE" id="PS51447">
    <property type="entry name" value="FDX_ACB"/>
    <property type="match status" value="1"/>
</dbReference>
<dbReference type="FunFam" id="3.30.70.380:FF:000001">
    <property type="entry name" value="Phenylalanine--tRNA ligase beta subunit"/>
    <property type="match status" value="1"/>
</dbReference>
<dbReference type="SUPFAM" id="SSF50249">
    <property type="entry name" value="Nucleic acid-binding proteins"/>
    <property type="match status" value="1"/>
</dbReference>
<dbReference type="SMART" id="SM00896">
    <property type="entry name" value="FDX-ACB"/>
    <property type="match status" value="1"/>
</dbReference>
<dbReference type="EC" id="6.1.1.20" evidence="15"/>
<protein>
    <recommendedName>
        <fullName evidence="15">Phenylalanine--tRNA ligase beta subunit</fullName>
        <ecNumber evidence="15">6.1.1.20</ecNumber>
    </recommendedName>
    <alternativeName>
        <fullName evidence="15">Phenylalanyl-tRNA synthetase beta subunit</fullName>
        <shortName evidence="15">PheRS</shortName>
    </alternativeName>
</protein>
<dbReference type="HAMAP" id="MF_00283">
    <property type="entry name" value="Phe_tRNA_synth_beta1"/>
    <property type="match status" value="1"/>
</dbReference>
<evidence type="ECO:0000259" key="18">
    <source>
        <dbReference type="PROSITE" id="PS51447"/>
    </source>
</evidence>
<dbReference type="SMART" id="SM00874">
    <property type="entry name" value="B5"/>
    <property type="match status" value="1"/>
</dbReference>
<keyword evidence="10 15" id="KW-0460">Magnesium</keyword>
<evidence type="ECO:0000256" key="14">
    <source>
        <dbReference type="ARBA" id="ARBA00049255"/>
    </source>
</evidence>
<dbReference type="EMBL" id="FPBL01000018">
    <property type="protein sequence ID" value="SFU82148.1"/>
    <property type="molecule type" value="Genomic_DNA"/>
</dbReference>
<dbReference type="FunFam" id="3.50.40.10:FF:000001">
    <property type="entry name" value="Phenylalanine--tRNA ligase beta subunit"/>
    <property type="match status" value="1"/>
</dbReference>
<keyword evidence="11 16" id="KW-0694">RNA-binding</keyword>
<dbReference type="InterPro" id="IPR033714">
    <property type="entry name" value="tRNA_bind_bactPheRS"/>
</dbReference>
<dbReference type="RefSeq" id="WP_074929490.1">
    <property type="nucleotide sequence ID" value="NZ_FPBL01000018.1"/>
</dbReference>
<feature type="binding site" evidence="15">
    <location>
        <position position="467"/>
    </location>
    <ligand>
        <name>Mg(2+)</name>
        <dbReference type="ChEBI" id="CHEBI:18420"/>
        <note>shared with alpha subunit</note>
    </ligand>
</feature>
<evidence type="ECO:0000256" key="3">
    <source>
        <dbReference type="ARBA" id="ARBA00011209"/>
    </source>
</evidence>
<feature type="binding site" evidence="15">
    <location>
        <position position="457"/>
    </location>
    <ligand>
        <name>Mg(2+)</name>
        <dbReference type="ChEBI" id="CHEBI:18420"/>
        <note>shared with alpha subunit</note>
    </ligand>
</feature>
<dbReference type="CDD" id="cd02796">
    <property type="entry name" value="tRNA_bind_bactPheRS"/>
    <property type="match status" value="1"/>
</dbReference>
<evidence type="ECO:0000256" key="8">
    <source>
        <dbReference type="ARBA" id="ARBA00022741"/>
    </source>
</evidence>
<dbReference type="InterPro" id="IPR041616">
    <property type="entry name" value="PheRS_beta_core"/>
</dbReference>
<dbReference type="Pfam" id="PF03147">
    <property type="entry name" value="FDX-ACB"/>
    <property type="match status" value="1"/>
</dbReference>
<evidence type="ECO:0000256" key="5">
    <source>
        <dbReference type="ARBA" id="ARBA00022555"/>
    </source>
</evidence>
<evidence type="ECO:0000256" key="15">
    <source>
        <dbReference type="HAMAP-Rule" id="MF_00283"/>
    </source>
</evidence>
<dbReference type="InterPro" id="IPR045864">
    <property type="entry name" value="aa-tRNA-synth_II/BPL/LPL"/>
</dbReference>
<gene>
    <name evidence="15" type="primary">pheT</name>
    <name evidence="20" type="ORF">SAMN05216339_1188</name>
</gene>
<dbReference type="Pfam" id="PF17759">
    <property type="entry name" value="tRNA_synthFbeta"/>
    <property type="match status" value="1"/>
</dbReference>
<dbReference type="Pfam" id="PF01588">
    <property type="entry name" value="tRNA_bind"/>
    <property type="match status" value="1"/>
</dbReference>
<evidence type="ECO:0000256" key="10">
    <source>
        <dbReference type="ARBA" id="ARBA00022842"/>
    </source>
</evidence>
<keyword evidence="7 15" id="KW-0479">Metal-binding</keyword>
<dbReference type="Gene3D" id="2.40.50.140">
    <property type="entry name" value="Nucleic acid-binding proteins"/>
    <property type="match status" value="1"/>
</dbReference>
<dbReference type="OrthoDB" id="9805455at2"/>
<keyword evidence="9 15" id="KW-0067">ATP-binding</keyword>
<feature type="binding site" evidence="15">
    <location>
        <position position="466"/>
    </location>
    <ligand>
        <name>Mg(2+)</name>
        <dbReference type="ChEBI" id="CHEBI:18420"/>
        <note>shared with alpha subunit</note>
    </ligand>
</feature>
<dbReference type="InterPro" id="IPR005146">
    <property type="entry name" value="B3/B4_tRNA-bd"/>
</dbReference>
<dbReference type="InterPro" id="IPR045060">
    <property type="entry name" value="Phe-tRNA-ligase_IIc_bsu"/>
</dbReference>
<evidence type="ECO:0000256" key="9">
    <source>
        <dbReference type="ARBA" id="ARBA00022840"/>
    </source>
</evidence>
<dbReference type="PROSITE" id="PS51483">
    <property type="entry name" value="B5"/>
    <property type="match status" value="1"/>
</dbReference>
<comment type="cofactor">
    <cofactor evidence="15">
        <name>Mg(2+)</name>
        <dbReference type="ChEBI" id="CHEBI:18420"/>
    </cofactor>
    <text evidence="15">Binds 2 magnesium ions per tetramer.</text>
</comment>
<dbReference type="SUPFAM" id="SSF54991">
    <property type="entry name" value="Anticodon-binding domain of PheRS"/>
    <property type="match status" value="1"/>
</dbReference>
<dbReference type="FunFam" id="3.30.930.10:FF:000022">
    <property type="entry name" value="Phenylalanine--tRNA ligase beta subunit"/>
    <property type="match status" value="1"/>
</dbReference>
<dbReference type="SUPFAM" id="SSF55681">
    <property type="entry name" value="Class II aaRS and biotin synthetases"/>
    <property type="match status" value="1"/>
</dbReference>
<dbReference type="SUPFAM" id="SSF46955">
    <property type="entry name" value="Putative DNA-binding domain"/>
    <property type="match status" value="1"/>
</dbReference>
<feature type="domain" description="FDX-ACB" evidence="18">
    <location>
        <begin position="698"/>
        <end position="791"/>
    </location>
</feature>
<dbReference type="NCBIfam" id="TIGR00472">
    <property type="entry name" value="pheT_bact"/>
    <property type="match status" value="1"/>
</dbReference>
<dbReference type="PANTHER" id="PTHR10947">
    <property type="entry name" value="PHENYLALANYL-TRNA SYNTHETASE BETA CHAIN AND LEUCINE-RICH REPEAT-CONTAINING PROTEIN 47"/>
    <property type="match status" value="1"/>
</dbReference>
<evidence type="ECO:0000256" key="7">
    <source>
        <dbReference type="ARBA" id="ARBA00022723"/>
    </source>
</evidence>
<proteinExistence type="inferred from homology"/>
<dbReference type="CDD" id="cd00769">
    <property type="entry name" value="PheRS_beta_core"/>
    <property type="match status" value="1"/>
</dbReference>
<evidence type="ECO:0000256" key="13">
    <source>
        <dbReference type="ARBA" id="ARBA00023146"/>
    </source>
</evidence>
<reference evidence="20 21" key="1">
    <citation type="submission" date="2016-10" db="EMBL/GenBank/DDBJ databases">
        <authorList>
            <person name="de Groot N.N."/>
        </authorList>
    </citation>
    <scope>NUCLEOTIDE SEQUENCE [LARGE SCALE GENOMIC DNA]</scope>
    <source>
        <strain evidence="20 21">Nm24</strain>
    </source>
</reference>
<dbReference type="SUPFAM" id="SSF56037">
    <property type="entry name" value="PheT/TilS domain"/>
    <property type="match status" value="1"/>
</dbReference>
<feature type="domain" description="B5" evidence="19">
    <location>
        <begin position="404"/>
        <end position="479"/>
    </location>
</feature>
<evidence type="ECO:0000256" key="11">
    <source>
        <dbReference type="ARBA" id="ARBA00022884"/>
    </source>
</evidence>
<sequence length="792" mass="88212">MKFPGNWLRKLVDYQCSDEELAHKLTMAGLEVESVVPVAPFFDKVVIAEVISVQKHTNADRLRVCKVDVGNHSDEPLQIVCGAQNVAEGMKTVCALIGARLPELNIRQGKIRGVESFGMLCSARELGLESEVDGLIELPDNAPAGISFREYDGLDDSIFTLKLTPNRADCLGMFGIAREVAAITAGKLNLPEIKPVNPEIADILQIRIEEPQSCPLYCGRIVKGVATSTQTPLWMNHYLVRAGLRPINPVVDIINYVMLETGQPMHAFDLAKIEKEAEQEICVRYAVANERLRLLNGECLDLQEDLLVIADNNKPLALAGIMGGSESGVEEGTTDVFIESAFFSPVAISGKSFKLGFSSDSSHRFERGVDFSMTRNALERATALVLNTCGGKAGPVVEVSNDLPRRDAVKVRQKRIAKILGIDFGIELISEYFQRLQFGYSVTDDTFYVVPPASRFDLVIEEDFIEELARVHGYDLIPAQLPKASAHMLTEPETGISPVKRLRQILVARDYQEVINYTFVDAQWEADLCGNNLPVRLKNPIASHMDVMRSSLFGGLINNLQFNLNRKQSRVRIFEIGSCFSKGDNEEKEVENLAVLCSGNVYPEQWGVTDRDVDFYDIKMDAESLFWPRSIDFEPAVHPAFHPGKSARILIDERPIGWIGELHPRWQRKYHLSQSAILFELQIEALASDLLPMMQALSKFPPVRRDIAVVVENDVSMAKLLEAMNSEKDKNISEISLFDLYSGENLEQGKKSLAFRILLQGTEKNLTDQEIDQAVSGLINVLSRKFGATLRG</sequence>
<keyword evidence="8 15" id="KW-0547">Nucleotide-binding</keyword>
<dbReference type="GO" id="GO:0006432">
    <property type="term" value="P:phenylalanyl-tRNA aminoacylation"/>
    <property type="evidence" value="ECO:0007669"/>
    <property type="project" value="UniProtKB-UniRule"/>
</dbReference>
<dbReference type="PANTHER" id="PTHR10947:SF0">
    <property type="entry name" value="PHENYLALANINE--TRNA LIGASE BETA SUBUNIT"/>
    <property type="match status" value="1"/>
</dbReference>
<evidence type="ECO:0000256" key="1">
    <source>
        <dbReference type="ARBA" id="ARBA00004496"/>
    </source>
</evidence>
<evidence type="ECO:0000256" key="12">
    <source>
        <dbReference type="ARBA" id="ARBA00022917"/>
    </source>
</evidence>
<dbReference type="Gene3D" id="3.30.70.380">
    <property type="entry name" value="Ferrodoxin-fold anticodon-binding domain"/>
    <property type="match status" value="1"/>
</dbReference>
<dbReference type="InterPro" id="IPR020825">
    <property type="entry name" value="Phe-tRNA_synthase-like_B3/B4"/>
</dbReference>
<keyword evidence="4 15" id="KW-0963">Cytoplasm</keyword>
<dbReference type="InterPro" id="IPR012340">
    <property type="entry name" value="NA-bd_OB-fold"/>
</dbReference>
<evidence type="ECO:0000313" key="21">
    <source>
        <dbReference type="Proteomes" id="UP000183926"/>
    </source>
</evidence>
<name>A0A1I7JAF6_9PROT</name>
<dbReference type="Gene3D" id="3.50.40.10">
    <property type="entry name" value="Phenylalanyl-trna Synthetase, Chain B, domain 3"/>
    <property type="match status" value="1"/>
</dbReference>
<evidence type="ECO:0000256" key="16">
    <source>
        <dbReference type="PROSITE-ProRule" id="PRU00209"/>
    </source>
</evidence>
<organism evidence="20 21">
    <name type="scientific">Nitrosomonas eutropha</name>
    <dbReference type="NCBI Taxonomy" id="916"/>
    <lineage>
        <taxon>Bacteria</taxon>
        <taxon>Pseudomonadati</taxon>
        <taxon>Pseudomonadota</taxon>
        <taxon>Betaproteobacteria</taxon>
        <taxon>Nitrosomonadales</taxon>
        <taxon>Nitrosomonadaceae</taxon>
        <taxon>Nitrosomonas</taxon>
    </lineage>
</organism>
<dbReference type="GO" id="GO:0005524">
    <property type="term" value="F:ATP binding"/>
    <property type="evidence" value="ECO:0007669"/>
    <property type="project" value="UniProtKB-UniRule"/>
</dbReference>
<evidence type="ECO:0000313" key="20">
    <source>
        <dbReference type="EMBL" id="SFU82148.1"/>
    </source>
</evidence>
<comment type="subcellular location">
    <subcellularLocation>
        <location evidence="1 15">Cytoplasm</location>
    </subcellularLocation>
</comment>
<comment type="catalytic activity">
    <reaction evidence="14 15">
        <text>tRNA(Phe) + L-phenylalanine + ATP = L-phenylalanyl-tRNA(Phe) + AMP + diphosphate + H(+)</text>
        <dbReference type="Rhea" id="RHEA:19413"/>
        <dbReference type="Rhea" id="RHEA-COMP:9668"/>
        <dbReference type="Rhea" id="RHEA-COMP:9699"/>
        <dbReference type="ChEBI" id="CHEBI:15378"/>
        <dbReference type="ChEBI" id="CHEBI:30616"/>
        <dbReference type="ChEBI" id="CHEBI:33019"/>
        <dbReference type="ChEBI" id="CHEBI:58095"/>
        <dbReference type="ChEBI" id="CHEBI:78442"/>
        <dbReference type="ChEBI" id="CHEBI:78531"/>
        <dbReference type="ChEBI" id="CHEBI:456215"/>
        <dbReference type="EC" id="6.1.1.20"/>
    </reaction>
</comment>
<keyword evidence="12 15" id="KW-0648">Protein biosynthesis</keyword>